<keyword evidence="2" id="KW-1185">Reference proteome</keyword>
<dbReference type="AlphaFoldDB" id="A0AAD9X926"/>
<evidence type="ECO:0008006" key="3">
    <source>
        <dbReference type="Google" id="ProtNLM"/>
    </source>
</evidence>
<reference evidence="1" key="1">
    <citation type="journal article" date="2023" name="Plant J.">
        <title>Genome sequences and population genomics provide insights into the demographic history, inbreeding, and mutation load of two 'living fossil' tree species of Dipteronia.</title>
        <authorList>
            <person name="Feng Y."/>
            <person name="Comes H.P."/>
            <person name="Chen J."/>
            <person name="Zhu S."/>
            <person name="Lu R."/>
            <person name="Zhang X."/>
            <person name="Li P."/>
            <person name="Qiu J."/>
            <person name="Olsen K.M."/>
            <person name="Qiu Y."/>
        </authorList>
    </citation>
    <scope>NUCLEOTIDE SEQUENCE</scope>
    <source>
        <strain evidence="1">KIB01</strain>
    </source>
</reference>
<evidence type="ECO:0000313" key="1">
    <source>
        <dbReference type="EMBL" id="KAK2655155.1"/>
    </source>
</evidence>
<proteinExistence type="predicted"/>
<dbReference type="EMBL" id="JANJYI010000003">
    <property type="protein sequence ID" value="KAK2655155.1"/>
    <property type="molecule type" value="Genomic_DNA"/>
</dbReference>
<evidence type="ECO:0000313" key="2">
    <source>
        <dbReference type="Proteomes" id="UP001280121"/>
    </source>
</evidence>
<sequence length="412" mass="46413">MNSLFSYAQTKIQTKLILQETEKFTFQQRISNAGIWIQFFVTKQSDFKLIVSGSLNILCIFEDFSVEALVTHSREKKMHNGVLNLTKMWAMSTNFFGAVPYNLLLDCVKHPCLTVDSELHLSDALLIWLDANTEHLDCSSRDEDDLTEILKEIRISILPLWFAAGKRRSCYFSKLADESIDSILRLVKTPSTGSINVLGDFDLKHFRIRLTEYSERVNLSGCPQITSAILLLSLLHPSHSMDPASRKVIKQSLINLEHLDEGRISLSLLPTLSFEAVQEVNISKCPRIHLKAAIECFSKLFPSLRTIKAAYLLNFKTITFCKLVQKCPLVCEVDLTVDPSPVILTQISVVSSSPSQVPPVPNKSFIVGDNSLDVTSVYYLRPSLSNIAKLTLEAEVTYAIQIWSSYQNTVFL</sequence>
<protein>
    <recommendedName>
        <fullName evidence="3">BACK domain-containing protein</fullName>
    </recommendedName>
</protein>
<organism evidence="1 2">
    <name type="scientific">Dipteronia dyeriana</name>
    <dbReference type="NCBI Taxonomy" id="168575"/>
    <lineage>
        <taxon>Eukaryota</taxon>
        <taxon>Viridiplantae</taxon>
        <taxon>Streptophyta</taxon>
        <taxon>Embryophyta</taxon>
        <taxon>Tracheophyta</taxon>
        <taxon>Spermatophyta</taxon>
        <taxon>Magnoliopsida</taxon>
        <taxon>eudicotyledons</taxon>
        <taxon>Gunneridae</taxon>
        <taxon>Pentapetalae</taxon>
        <taxon>rosids</taxon>
        <taxon>malvids</taxon>
        <taxon>Sapindales</taxon>
        <taxon>Sapindaceae</taxon>
        <taxon>Hippocastanoideae</taxon>
        <taxon>Acereae</taxon>
        <taxon>Dipteronia</taxon>
    </lineage>
</organism>
<dbReference type="Proteomes" id="UP001280121">
    <property type="component" value="Unassembled WGS sequence"/>
</dbReference>
<name>A0AAD9X926_9ROSI</name>
<gene>
    <name evidence="1" type="ORF">Ddye_008207</name>
</gene>
<accession>A0AAD9X926</accession>
<comment type="caution">
    <text evidence="1">The sequence shown here is derived from an EMBL/GenBank/DDBJ whole genome shotgun (WGS) entry which is preliminary data.</text>
</comment>